<dbReference type="SUPFAM" id="SSF110217">
    <property type="entry name" value="DNA-binding protein LAG-1 (CSL)"/>
    <property type="match status" value="1"/>
</dbReference>
<evidence type="ECO:0000313" key="11">
    <source>
        <dbReference type="Proteomes" id="UP000245783"/>
    </source>
</evidence>
<evidence type="ECO:0000256" key="6">
    <source>
        <dbReference type="ARBA" id="ARBA00023242"/>
    </source>
</evidence>
<dbReference type="SUPFAM" id="SSF49417">
    <property type="entry name" value="p53-like transcription factors"/>
    <property type="match status" value="1"/>
</dbReference>
<feature type="compositionally biased region" description="Low complexity" evidence="7">
    <location>
        <begin position="156"/>
        <end position="169"/>
    </location>
</feature>
<dbReference type="InParanoid" id="A0A316VPV4"/>
<dbReference type="RefSeq" id="XP_025366767.1">
    <property type="nucleotide sequence ID" value="XM_025510468.1"/>
</dbReference>
<dbReference type="SMART" id="SM01268">
    <property type="entry name" value="BTD"/>
    <property type="match status" value="1"/>
</dbReference>
<dbReference type="Pfam" id="PF09271">
    <property type="entry name" value="LAG1-DNAbind"/>
    <property type="match status" value="1"/>
</dbReference>
<dbReference type="SMART" id="SM01267">
    <property type="entry name" value="LAG1_DNAbind"/>
    <property type="match status" value="1"/>
</dbReference>
<dbReference type="InterPro" id="IPR037095">
    <property type="entry name" value="RBP-J/Cbf11_DNA-bd_sf"/>
</dbReference>
<keyword evidence="6" id="KW-0539">Nucleus</keyword>
<reference evidence="10 11" key="1">
    <citation type="journal article" date="2018" name="Mol. Biol. Evol.">
        <title>Broad Genomic Sampling Reveals a Smut Pathogenic Ancestry of the Fungal Clade Ustilaginomycotina.</title>
        <authorList>
            <person name="Kijpornyongpan T."/>
            <person name="Mondo S.J."/>
            <person name="Barry K."/>
            <person name="Sandor L."/>
            <person name="Lee J."/>
            <person name="Lipzen A."/>
            <person name="Pangilinan J."/>
            <person name="LaButti K."/>
            <person name="Hainaut M."/>
            <person name="Henrissat B."/>
            <person name="Grigoriev I.V."/>
            <person name="Spatafora J.W."/>
            <person name="Aime M.C."/>
        </authorList>
    </citation>
    <scope>NUCLEOTIDE SEQUENCE [LARGE SCALE GENOMIC DNA]</scope>
    <source>
        <strain evidence="10 11">MCA 4658</strain>
    </source>
</reference>
<protein>
    <recommendedName>
        <fullName evidence="12">LAG1-DNAbind-domain-containing protein</fullName>
    </recommendedName>
</protein>
<comment type="subcellular location">
    <subcellularLocation>
        <location evidence="1">Nucleus</location>
    </subcellularLocation>
</comment>
<feature type="compositionally biased region" description="Polar residues" evidence="7">
    <location>
        <begin position="239"/>
        <end position="251"/>
    </location>
</feature>
<dbReference type="Gene3D" id="2.60.40.1450">
    <property type="entry name" value="LAG1, DNA binding domain"/>
    <property type="match status" value="1"/>
</dbReference>
<feature type="compositionally biased region" description="Polar residues" evidence="7">
    <location>
        <begin position="877"/>
        <end position="901"/>
    </location>
</feature>
<accession>A0A316VPV4</accession>
<feature type="compositionally biased region" description="Basic and acidic residues" evidence="7">
    <location>
        <begin position="343"/>
        <end position="353"/>
    </location>
</feature>
<feature type="region of interest" description="Disordered" evidence="7">
    <location>
        <begin position="1"/>
        <end position="310"/>
    </location>
</feature>
<keyword evidence="11" id="KW-1185">Reference proteome</keyword>
<gene>
    <name evidence="10" type="ORF">IE81DRAFT_15395</name>
</gene>
<dbReference type="GO" id="GO:0005634">
    <property type="term" value="C:nucleus"/>
    <property type="evidence" value="ECO:0007669"/>
    <property type="project" value="UniProtKB-SubCell"/>
</dbReference>
<evidence type="ECO:0000256" key="3">
    <source>
        <dbReference type="ARBA" id="ARBA00023015"/>
    </source>
</evidence>
<comment type="similarity">
    <text evidence="2">Belongs to the Su(H) family.</text>
</comment>
<dbReference type="Proteomes" id="UP000245783">
    <property type="component" value="Unassembled WGS sequence"/>
</dbReference>
<feature type="domain" description="RBP-J/Cbf11/Cbf12 DNA binding" evidence="8">
    <location>
        <begin position="537"/>
        <end position="713"/>
    </location>
</feature>
<feature type="region of interest" description="Disordered" evidence="7">
    <location>
        <begin position="874"/>
        <end position="901"/>
    </location>
</feature>
<evidence type="ECO:0008006" key="12">
    <source>
        <dbReference type="Google" id="ProtNLM"/>
    </source>
</evidence>
<keyword evidence="4" id="KW-0238">DNA-binding</keyword>
<keyword evidence="3" id="KW-0805">Transcription regulation</keyword>
<dbReference type="GeneID" id="37032338"/>
<dbReference type="InterPro" id="IPR015350">
    <property type="entry name" value="Beta-trefoil_DNA-bd_dom"/>
</dbReference>
<proteinExistence type="inferred from homology"/>
<keyword evidence="5" id="KW-0804">Transcription</keyword>
<dbReference type="EMBL" id="KZ819455">
    <property type="protein sequence ID" value="PWN39607.1"/>
    <property type="molecule type" value="Genomic_DNA"/>
</dbReference>
<dbReference type="GO" id="GO:0000978">
    <property type="term" value="F:RNA polymerase II cis-regulatory region sequence-specific DNA binding"/>
    <property type="evidence" value="ECO:0007669"/>
    <property type="project" value="InterPro"/>
</dbReference>
<feature type="domain" description="Beta-trefoil DNA-binding" evidence="9">
    <location>
        <begin position="714"/>
        <end position="1043"/>
    </location>
</feature>
<evidence type="ECO:0000256" key="1">
    <source>
        <dbReference type="ARBA" id="ARBA00004123"/>
    </source>
</evidence>
<dbReference type="OrthoDB" id="5600360at2759"/>
<feature type="compositionally biased region" description="Low complexity" evidence="7">
    <location>
        <begin position="1033"/>
        <end position="1046"/>
    </location>
</feature>
<dbReference type="InterPro" id="IPR015351">
    <property type="entry name" value="RBP-J/Cbf11/Cbf12_DNA-bd"/>
</dbReference>
<evidence type="ECO:0000256" key="7">
    <source>
        <dbReference type="SAM" id="MobiDB-lite"/>
    </source>
</evidence>
<feature type="compositionally biased region" description="Basic and acidic residues" evidence="7">
    <location>
        <begin position="1017"/>
        <end position="1026"/>
    </location>
</feature>
<dbReference type="STRING" id="1522189.A0A316VPV4"/>
<evidence type="ECO:0000313" key="10">
    <source>
        <dbReference type="EMBL" id="PWN39607.1"/>
    </source>
</evidence>
<dbReference type="PANTHER" id="PTHR10665">
    <property type="entry name" value="RECOMBINING BINDING PROTEIN SUPPRESSOR OF HAIRLESS"/>
    <property type="match status" value="1"/>
</dbReference>
<feature type="region of interest" description="Disordered" evidence="7">
    <location>
        <begin position="947"/>
        <end position="1046"/>
    </location>
</feature>
<feature type="compositionally biased region" description="Polar residues" evidence="7">
    <location>
        <begin position="952"/>
        <end position="965"/>
    </location>
</feature>
<feature type="compositionally biased region" description="Polar residues" evidence="7">
    <location>
        <begin position="479"/>
        <end position="490"/>
    </location>
</feature>
<dbReference type="AlphaFoldDB" id="A0A316VPV4"/>
<dbReference type="InterPro" id="IPR040159">
    <property type="entry name" value="CLS_fam"/>
</dbReference>
<evidence type="ECO:0000256" key="5">
    <source>
        <dbReference type="ARBA" id="ARBA00023163"/>
    </source>
</evidence>
<feature type="region of interest" description="Disordered" evidence="7">
    <location>
        <begin position="343"/>
        <end position="490"/>
    </location>
</feature>
<dbReference type="GO" id="GO:0001228">
    <property type="term" value="F:DNA-binding transcription activator activity, RNA polymerase II-specific"/>
    <property type="evidence" value="ECO:0007669"/>
    <property type="project" value="InterPro"/>
</dbReference>
<sequence>MDPSHRAALPRRPSDDYYTSTLDTSHEPRLIAFSDSTTPSAASRPRRPSLLNLAKSPEVLYGSIQLPSNHRRNSAARSSSGPEAAAGILAGTRREMPARPSWMSPDRPTVGLGGHGARMLDEEEEPRPRYGVRADVSSVDERSISTTAPHSRHRSPSSSLSNGLRNPSLHAHHSTRPRPPDGHDLPSAPKPASTPTRTDSFLASLMRAGSATASSPTLEREPIPSPTLTCASAPPPGQVRSNSPVYSSTSGRGAPVHVGNHNRMPSHPPSRPSSRASADRELHDPRLTRHLHDKDSMLGMQRQTTDRQRTVSAFGHPDARVGSVAPLSSSPRLPDFATFSRRVAESGRADGDHSGSSASTPVLGSRPVYPSMPAHPNASALDSRLMVTPSRSLRVGMHRRNASGDQILGKRKGDWAGDAAPPERNSHAHYSVNHPSSMPGRQPPPPPLAFPPSRSATASQSNDLHYRESHTQEPAYASPTVQQSFSNTSYQPSIVRGAQLTRQVERREQHSNTRRLLLLHIASLREQTSGVHPVATTFRVSHAAVAQKSYGAEKRFLCPPPSVTVRGAPLRAYVPSDSKTQHRILMRVTAVGPDGRPTQYDELDGRDPGVHGRSVAAEQLALMRADEMWPNGVYFLGLHVGGDMRSDGASKTFKLQVEMLTPPGLNAAHSAFPHGVPNTLAGYDARPWASFLSSPISVISKPARKSAKSRNTSSTVMANSFVCLYNRVNSQTVRTRFLGMETEQSRSGPISRLTAKMDGWTPLRVEVIGRPYKNVEFTNEPLMYGHIIVLRDEAGLSSDPLLVCRVDKGKVELWDHASGERSSSSVASDGIRSFFKLTERGMRELASQAPHPNDPPRYGRGAAAETAKIALDEHAAQQRSSVDAGEGSTTPGVPGQNASPVSQMQKVALLRILPSYVRCDMDDASFVTLTLPSQHRNYLCSTVPERRHELGSQRSPESGNGSWTAAQRPRAHGHDAVTSQEVARSTAYAHARCSDAPSGYPNKKRLPAWSSTVEPSQGREHAEQRASHAPRQSAHSASHGAAGPASASLLEATSATYAIPSKSDREARVGSGQFADHVEVDVVDDTLCWSVVMVHQLEYTYIDANTALSGPGHQPQPISNLPVTPFSAVASKPFFDPTENRLNFATRDLFYPFPMDDGGPPCQIASEIWIGDLGPLRFEVRGPRQRSDRDPPPLHNDVVVTLPPPDEMAGAVHRALTAAYPNSSPAELEAASPVGLPISLVRGFDGIAYPSEHKIFLDRMQSSLAPDAVQLYSIRIE</sequence>
<name>A0A316VPV4_9BASI</name>
<feature type="compositionally biased region" description="Pro residues" evidence="7">
    <location>
        <begin position="441"/>
        <end position="450"/>
    </location>
</feature>
<dbReference type="InterPro" id="IPR008967">
    <property type="entry name" value="p53-like_TF_DNA-bd_sf"/>
</dbReference>
<dbReference type="InterPro" id="IPR036358">
    <property type="entry name" value="BTD_sf"/>
</dbReference>
<evidence type="ECO:0000256" key="2">
    <source>
        <dbReference type="ARBA" id="ARBA00009704"/>
    </source>
</evidence>
<organism evidence="10 11">
    <name type="scientific">Ceraceosorus guamensis</name>
    <dbReference type="NCBI Taxonomy" id="1522189"/>
    <lineage>
        <taxon>Eukaryota</taxon>
        <taxon>Fungi</taxon>
        <taxon>Dikarya</taxon>
        <taxon>Basidiomycota</taxon>
        <taxon>Ustilaginomycotina</taxon>
        <taxon>Exobasidiomycetes</taxon>
        <taxon>Ceraceosorales</taxon>
        <taxon>Ceraceosoraceae</taxon>
        <taxon>Ceraceosorus</taxon>
    </lineage>
</organism>
<evidence type="ECO:0000259" key="8">
    <source>
        <dbReference type="SMART" id="SM01267"/>
    </source>
</evidence>
<evidence type="ECO:0000259" key="9">
    <source>
        <dbReference type="SMART" id="SM01268"/>
    </source>
</evidence>
<evidence type="ECO:0000256" key="4">
    <source>
        <dbReference type="ARBA" id="ARBA00023125"/>
    </source>
</evidence>
<feature type="compositionally biased region" description="Basic and acidic residues" evidence="7">
    <location>
        <begin position="277"/>
        <end position="296"/>
    </location>
</feature>